<dbReference type="PANTHER" id="PTHR43685:SF11">
    <property type="entry name" value="GLYCOSYLTRANSFERASE TAGX-RELATED"/>
    <property type="match status" value="1"/>
</dbReference>
<dbReference type="InterPro" id="IPR001173">
    <property type="entry name" value="Glyco_trans_2-like"/>
</dbReference>
<dbReference type="CDD" id="cd00761">
    <property type="entry name" value="Glyco_tranf_GTA_type"/>
    <property type="match status" value="1"/>
</dbReference>
<proteinExistence type="inferred from homology"/>
<evidence type="ECO:0000313" key="4">
    <source>
        <dbReference type="Proteomes" id="UP000216207"/>
    </source>
</evidence>
<reference evidence="3 4" key="1">
    <citation type="submission" date="2017-07" db="EMBL/GenBank/DDBJ databases">
        <title>Isolation and whole genome analysis of endospore-forming bacteria from heroin.</title>
        <authorList>
            <person name="Kalinowski J."/>
            <person name="Ahrens B."/>
            <person name="Al-Dilaimi A."/>
            <person name="Winkler A."/>
            <person name="Wibberg D."/>
            <person name="Schleenbecker U."/>
            <person name="Ruckert C."/>
            <person name="Wolfel R."/>
            <person name="Grass G."/>
        </authorList>
    </citation>
    <scope>NUCLEOTIDE SEQUENCE [LARGE SCALE GENOMIC DNA]</scope>
    <source>
        <strain evidence="3 4">7539</strain>
    </source>
</reference>
<evidence type="ECO:0000259" key="2">
    <source>
        <dbReference type="Pfam" id="PF00535"/>
    </source>
</evidence>
<evidence type="ECO:0000313" key="3">
    <source>
        <dbReference type="EMBL" id="PAE88644.1"/>
    </source>
</evidence>
<protein>
    <submittedName>
        <fullName evidence="3">Glycosyltransferase family 2 protein</fullName>
    </submittedName>
</protein>
<organism evidence="3 4">
    <name type="scientific">Shouchella clausii</name>
    <name type="common">Alkalihalobacillus clausii</name>
    <dbReference type="NCBI Taxonomy" id="79880"/>
    <lineage>
        <taxon>Bacteria</taxon>
        <taxon>Bacillati</taxon>
        <taxon>Bacillota</taxon>
        <taxon>Bacilli</taxon>
        <taxon>Bacillales</taxon>
        <taxon>Bacillaceae</taxon>
        <taxon>Shouchella</taxon>
    </lineage>
</organism>
<gene>
    <name evidence="3" type="ORF">CHH72_11755</name>
</gene>
<dbReference type="RefSeq" id="WP_073304553.1">
    <property type="nucleotide sequence ID" value="NZ_CP019985.1"/>
</dbReference>
<keyword evidence="3" id="KW-0808">Transferase</keyword>
<dbReference type="InterPro" id="IPR029044">
    <property type="entry name" value="Nucleotide-diphossugar_trans"/>
</dbReference>
<dbReference type="Pfam" id="PF00535">
    <property type="entry name" value="Glycos_transf_2"/>
    <property type="match status" value="1"/>
</dbReference>
<dbReference type="InterPro" id="IPR050834">
    <property type="entry name" value="Glycosyltransf_2"/>
</dbReference>
<dbReference type="SUPFAM" id="SSF53448">
    <property type="entry name" value="Nucleotide-diphospho-sugar transferases"/>
    <property type="match status" value="1"/>
</dbReference>
<comment type="similarity">
    <text evidence="1">Belongs to the glycosyltransferase 2 family.</text>
</comment>
<dbReference type="Proteomes" id="UP000216207">
    <property type="component" value="Unassembled WGS sequence"/>
</dbReference>
<comment type="caution">
    <text evidence="3">The sequence shown here is derived from an EMBL/GenBank/DDBJ whole genome shotgun (WGS) entry which is preliminary data.</text>
</comment>
<feature type="domain" description="Glycosyltransferase 2-like" evidence="2">
    <location>
        <begin position="7"/>
        <end position="120"/>
    </location>
</feature>
<dbReference type="EMBL" id="NPCC01000013">
    <property type="protein sequence ID" value="PAE88644.1"/>
    <property type="molecule type" value="Genomic_DNA"/>
</dbReference>
<name>A0A268NYQ2_SHOCL</name>
<dbReference type="Gene3D" id="3.90.550.10">
    <property type="entry name" value="Spore Coat Polysaccharide Biosynthesis Protein SpsA, Chain A"/>
    <property type="match status" value="1"/>
</dbReference>
<dbReference type="GO" id="GO:0016740">
    <property type="term" value="F:transferase activity"/>
    <property type="evidence" value="ECO:0007669"/>
    <property type="project" value="UniProtKB-KW"/>
</dbReference>
<accession>A0A268NYQ2</accession>
<dbReference type="GeneID" id="86928007"/>
<evidence type="ECO:0000256" key="1">
    <source>
        <dbReference type="ARBA" id="ARBA00006739"/>
    </source>
</evidence>
<sequence length="296" mass="34719">MSRPKVSVVIPTYNRANVLKRAVNSVLNQTYDNIELIVVDDASTDDTKSLLESITDKRFKYIKLDKNSKGKLPRNIGIKNSTGKYIAFLDSDDEWLPEKLELQIKKICELDNENFICFTDLMLNNGKKLLAKDQITYNNSTDIMEYILVQNNIVQTSTYLLPTSLAKRIMFNEELSKHQDWDFCLRLREMGARFIHLNEKLTVWHVDPREDRKSNNRDYKASLNWFEANLSLFTERAKYAFIAKYLLEFYQQKYGKIYTIKILLKSYFNGSIKSVIFLRKIVKISLPVLLRRKNGK</sequence>
<dbReference type="AlphaFoldDB" id="A0A268NYQ2"/>
<dbReference type="PANTHER" id="PTHR43685">
    <property type="entry name" value="GLYCOSYLTRANSFERASE"/>
    <property type="match status" value="1"/>
</dbReference>